<name>A0A9P6DG96_9AGAM</name>
<feature type="compositionally biased region" description="Polar residues" evidence="1">
    <location>
        <begin position="129"/>
        <end position="143"/>
    </location>
</feature>
<protein>
    <submittedName>
        <fullName evidence="2">Uncharacterized protein</fullName>
    </submittedName>
</protein>
<evidence type="ECO:0000256" key="1">
    <source>
        <dbReference type="SAM" id="MobiDB-lite"/>
    </source>
</evidence>
<dbReference type="OrthoDB" id="2505887at2759"/>
<proteinExistence type="predicted"/>
<sequence length="170" mass="19226">MFEVPGAYPPQLDIDFFSDQPYAFPASSAARAISEDESVEDRQEDPQVYKTLNDPPRPKGCAEYEGLDSHSPQYTMDVLVPEAVIQLIMFRKSMVSDCNRRPDPEEARLHREASGFLDERAPFDWYQQAQEMRQARQSTSQAHTAHVARSAPIDRGLPTAGTFSRPKYSS</sequence>
<gene>
    <name evidence="2" type="ORF">BS47DRAFT_1402575</name>
</gene>
<evidence type="ECO:0000313" key="2">
    <source>
        <dbReference type="EMBL" id="KAF9503272.1"/>
    </source>
</evidence>
<organism evidence="2 3">
    <name type="scientific">Hydnum rufescens UP504</name>
    <dbReference type="NCBI Taxonomy" id="1448309"/>
    <lineage>
        <taxon>Eukaryota</taxon>
        <taxon>Fungi</taxon>
        <taxon>Dikarya</taxon>
        <taxon>Basidiomycota</taxon>
        <taxon>Agaricomycotina</taxon>
        <taxon>Agaricomycetes</taxon>
        <taxon>Cantharellales</taxon>
        <taxon>Hydnaceae</taxon>
        <taxon>Hydnum</taxon>
    </lineage>
</organism>
<feature type="region of interest" description="Disordered" evidence="1">
    <location>
        <begin position="28"/>
        <end position="68"/>
    </location>
</feature>
<accession>A0A9P6DG96</accession>
<comment type="caution">
    <text evidence="2">The sequence shown here is derived from an EMBL/GenBank/DDBJ whole genome shotgun (WGS) entry which is preliminary data.</text>
</comment>
<reference evidence="2" key="1">
    <citation type="journal article" date="2020" name="Nat. Commun.">
        <title>Large-scale genome sequencing of mycorrhizal fungi provides insights into the early evolution of symbiotic traits.</title>
        <authorList>
            <person name="Miyauchi S."/>
            <person name="Kiss E."/>
            <person name="Kuo A."/>
            <person name="Drula E."/>
            <person name="Kohler A."/>
            <person name="Sanchez-Garcia M."/>
            <person name="Morin E."/>
            <person name="Andreopoulos B."/>
            <person name="Barry K.W."/>
            <person name="Bonito G."/>
            <person name="Buee M."/>
            <person name="Carver A."/>
            <person name="Chen C."/>
            <person name="Cichocki N."/>
            <person name="Clum A."/>
            <person name="Culley D."/>
            <person name="Crous P.W."/>
            <person name="Fauchery L."/>
            <person name="Girlanda M."/>
            <person name="Hayes R.D."/>
            <person name="Keri Z."/>
            <person name="LaButti K."/>
            <person name="Lipzen A."/>
            <person name="Lombard V."/>
            <person name="Magnuson J."/>
            <person name="Maillard F."/>
            <person name="Murat C."/>
            <person name="Nolan M."/>
            <person name="Ohm R.A."/>
            <person name="Pangilinan J."/>
            <person name="Pereira M.F."/>
            <person name="Perotto S."/>
            <person name="Peter M."/>
            <person name="Pfister S."/>
            <person name="Riley R."/>
            <person name="Sitrit Y."/>
            <person name="Stielow J.B."/>
            <person name="Szollosi G."/>
            <person name="Zifcakova L."/>
            <person name="Stursova M."/>
            <person name="Spatafora J.W."/>
            <person name="Tedersoo L."/>
            <person name="Vaario L.M."/>
            <person name="Yamada A."/>
            <person name="Yan M."/>
            <person name="Wang P."/>
            <person name="Xu J."/>
            <person name="Bruns T."/>
            <person name="Baldrian P."/>
            <person name="Vilgalys R."/>
            <person name="Dunand C."/>
            <person name="Henrissat B."/>
            <person name="Grigoriev I.V."/>
            <person name="Hibbett D."/>
            <person name="Nagy L.G."/>
            <person name="Martin F.M."/>
        </authorList>
    </citation>
    <scope>NUCLEOTIDE SEQUENCE</scope>
    <source>
        <strain evidence="2">UP504</strain>
    </source>
</reference>
<dbReference type="AlphaFoldDB" id="A0A9P6DG96"/>
<feature type="region of interest" description="Disordered" evidence="1">
    <location>
        <begin position="129"/>
        <end position="170"/>
    </location>
</feature>
<keyword evidence="3" id="KW-1185">Reference proteome</keyword>
<evidence type="ECO:0000313" key="3">
    <source>
        <dbReference type="Proteomes" id="UP000886523"/>
    </source>
</evidence>
<dbReference type="Proteomes" id="UP000886523">
    <property type="component" value="Unassembled WGS sequence"/>
</dbReference>
<dbReference type="EMBL" id="MU129396">
    <property type="protein sequence ID" value="KAF9503272.1"/>
    <property type="molecule type" value="Genomic_DNA"/>
</dbReference>